<comment type="caution">
    <text evidence="2">The sequence shown here is derived from an EMBL/GenBank/DDBJ whole genome shotgun (WGS) entry which is preliminary data.</text>
</comment>
<reference evidence="2" key="1">
    <citation type="submission" date="2021-01" db="EMBL/GenBank/DDBJ databases">
        <title>Phytophthora aleatoria, a newly-described species from Pinus radiata is distinct from Phytophthora cactorum isolates based on comparative genomics.</title>
        <authorList>
            <person name="Mcdougal R."/>
            <person name="Panda P."/>
            <person name="Williams N."/>
            <person name="Studholme D.J."/>
        </authorList>
    </citation>
    <scope>NUCLEOTIDE SEQUENCE</scope>
    <source>
        <strain evidence="2">NZFS 4037</strain>
    </source>
</reference>
<protein>
    <submittedName>
        <fullName evidence="2">Uncharacterized protein</fullName>
    </submittedName>
</protein>
<dbReference type="AlphaFoldDB" id="A0A8J5IYC9"/>
<dbReference type="EMBL" id="JAENGY010000357">
    <property type="protein sequence ID" value="KAG6964977.1"/>
    <property type="molecule type" value="Genomic_DNA"/>
</dbReference>
<evidence type="ECO:0000256" key="1">
    <source>
        <dbReference type="SAM" id="MobiDB-lite"/>
    </source>
</evidence>
<gene>
    <name evidence="2" type="ORF">JG688_00007447</name>
</gene>
<accession>A0A8J5IYC9</accession>
<dbReference type="Proteomes" id="UP000709295">
    <property type="component" value="Unassembled WGS sequence"/>
</dbReference>
<sequence>TDGCAATYRRRWIVKSHDELNGQRRGPDVRYDEGYQWRRPAGHRDWMPGAAGTKTPTKGPLVEDHRTVNEIAERSTGLTSGERDRRTENEIVERRTRSLNGERRSAERYVEAGIGMTQDAV</sequence>
<feature type="non-terminal residue" evidence="2">
    <location>
        <position position="121"/>
    </location>
</feature>
<proteinExistence type="predicted"/>
<name>A0A8J5IYC9_9STRA</name>
<feature type="region of interest" description="Disordered" evidence="1">
    <location>
        <begin position="39"/>
        <end position="61"/>
    </location>
</feature>
<keyword evidence="3" id="KW-1185">Reference proteome</keyword>
<organism evidence="2 3">
    <name type="scientific">Phytophthora aleatoria</name>
    <dbReference type="NCBI Taxonomy" id="2496075"/>
    <lineage>
        <taxon>Eukaryota</taxon>
        <taxon>Sar</taxon>
        <taxon>Stramenopiles</taxon>
        <taxon>Oomycota</taxon>
        <taxon>Peronosporomycetes</taxon>
        <taxon>Peronosporales</taxon>
        <taxon>Peronosporaceae</taxon>
        <taxon>Phytophthora</taxon>
    </lineage>
</organism>
<evidence type="ECO:0000313" key="2">
    <source>
        <dbReference type="EMBL" id="KAG6964977.1"/>
    </source>
</evidence>
<evidence type="ECO:0000313" key="3">
    <source>
        <dbReference type="Proteomes" id="UP000709295"/>
    </source>
</evidence>